<dbReference type="GO" id="GO:0016757">
    <property type="term" value="F:glycosyltransferase activity"/>
    <property type="evidence" value="ECO:0007669"/>
    <property type="project" value="UniProtKB-KW"/>
</dbReference>
<evidence type="ECO:0000256" key="6">
    <source>
        <dbReference type="ARBA" id="ARBA00037281"/>
    </source>
</evidence>
<evidence type="ECO:0000256" key="3">
    <source>
        <dbReference type="ARBA" id="ARBA00022676"/>
    </source>
</evidence>
<evidence type="ECO:0000256" key="2">
    <source>
        <dbReference type="ARBA" id="ARBA00022475"/>
    </source>
</evidence>
<protein>
    <recommendedName>
        <fullName evidence="9">4,4'-diaponeurosporenoate glycosyltransferase</fullName>
    </recommendedName>
</protein>
<dbReference type="SUPFAM" id="SSF53448">
    <property type="entry name" value="Nucleotide-diphospho-sugar transferases"/>
    <property type="match status" value="1"/>
</dbReference>
<evidence type="ECO:0000256" key="5">
    <source>
        <dbReference type="ARBA" id="ARBA00023136"/>
    </source>
</evidence>
<feature type="domain" description="Glycosyltransferase 2-like" evidence="10">
    <location>
        <begin position="16"/>
        <end position="168"/>
    </location>
</feature>
<organism evidence="11 12">
    <name type="scientific">Conyzicola lurida</name>
    <dbReference type="NCBI Taxonomy" id="1172621"/>
    <lineage>
        <taxon>Bacteria</taxon>
        <taxon>Bacillati</taxon>
        <taxon>Actinomycetota</taxon>
        <taxon>Actinomycetes</taxon>
        <taxon>Micrococcales</taxon>
        <taxon>Microbacteriaceae</taxon>
        <taxon>Conyzicola</taxon>
    </lineage>
</organism>
<evidence type="ECO:0000256" key="8">
    <source>
        <dbReference type="ARBA" id="ARBA00038120"/>
    </source>
</evidence>
<dbReference type="PANTHER" id="PTHR43646:SF2">
    <property type="entry name" value="GLYCOSYLTRANSFERASE 2-LIKE DOMAIN-CONTAINING PROTEIN"/>
    <property type="match status" value="1"/>
</dbReference>
<keyword evidence="2" id="KW-1003">Cell membrane</keyword>
<dbReference type="PANTHER" id="PTHR43646">
    <property type="entry name" value="GLYCOSYLTRANSFERASE"/>
    <property type="match status" value="1"/>
</dbReference>
<reference evidence="11 12" key="1">
    <citation type="submission" date="2020-08" db="EMBL/GenBank/DDBJ databases">
        <title>Sequencing the genomes of 1000 actinobacteria strains.</title>
        <authorList>
            <person name="Klenk H.-P."/>
        </authorList>
    </citation>
    <scope>NUCLEOTIDE SEQUENCE [LARGE SCALE GENOMIC DNA]</scope>
    <source>
        <strain evidence="11 12">DSM 105784</strain>
    </source>
</reference>
<keyword evidence="3" id="KW-0328">Glycosyltransferase</keyword>
<dbReference type="InterPro" id="IPR001173">
    <property type="entry name" value="Glyco_trans_2-like"/>
</dbReference>
<evidence type="ECO:0000256" key="4">
    <source>
        <dbReference type="ARBA" id="ARBA00022679"/>
    </source>
</evidence>
<dbReference type="AlphaFoldDB" id="A0A841AER0"/>
<dbReference type="Pfam" id="PF00535">
    <property type="entry name" value="Glycos_transf_2"/>
    <property type="match status" value="1"/>
</dbReference>
<dbReference type="GO" id="GO:0005886">
    <property type="term" value="C:plasma membrane"/>
    <property type="evidence" value="ECO:0007669"/>
    <property type="project" value="UniProtKB-SubCell"/>
</dbReference>
<evidence type="ECO:0000256" key="7">
    <source>
        <dbReference type="ARBA" id="ARBA00037904"/>
    </source>
</evidence>
<evidence type="ECO:0000259" key="10">
    <source>
        <dbReference type="Pfam" id="PF00535"/>
    </source>
</evidence>
<evidence type="ECO:0000313" key="12">
    <source>
        <dbReference type="Proteomes" id="UP000536685"/>
    </source>
</evidence>
<evidence type="ECO:0000256" key="9">
    <source>
        <dbReference type="ARBA" id="ARBA00040345"/>
    </source>
</evidence>
<keyword evidence="5" id="KW-0472">Membrane</keyword>
<evidence type="ECO:0000313" key="11">
    <source>
        <dbReference type="EMBL" id="MBB5841727.1"/>
    </source>
</evidence>
<dbReference type="EMBL" id="JACHMJ010000001">
    <property type="protein sequence ID" value="MBB5841727.1"/>
    <property type="molecule type" value="Genomic_DNA"/>
</dbReference>
<dbReference type="RefSeq" id="WP_184232546.1">
    <property type="nucleotide sequence ID" value="NZ_JACHMJ010000001.1"/>
</dbReference>
<comment type="caution">
    <text evidence="11">The sequence shown here is derived from an EMBL/GenBank/DDBJ whole genome shotgun (WGS) entry which is preliminary data.</text>
</comment>
<comment type="similarity">
    <text evidence="8">Belongs to the glycosyltransferase 2 family. CrtQ subfamily.</text>
</comment>
<keyword evidence="4 11" id="KW-0808">Transferase</keyword>
<dbReference type="InterPro" id="IPR029044">
    <property type="entry name" value="Nucleotide-diphossugar_trans"/>
</dbReference>
<sequence>MHPAPEQPATSVATISVVIPAKDDADLLERCLRALALQSRPADEIVVVDNDSSDDTADRARRLGATVISETRPGIPAASAAGYDHARGDIIARLDADCIPAADWLQRIETAFADEPGTVAVTNGARFIDGPRHLRALAATLYLGAYFGTVSAALGHVPLFGSNFAMRRSGWEAVRLEVHRHDAMVHDDMDLSFHLGADHLIRRDRRLGMGISMRPFYDGRGSIRVVRGFRSIAIHWPQDLPWLRAARVWKSRAARA</sequence>
<comment type="function">
    <text evidence="6">Catalyzes the glycosylation of 4,4'-diaponeurosporenoate, i.e. the esterification of glucose at the C1'' position with the carboxyl group of 4,4'-diaponeurosporenic acid, to form glycosyl-4,4'-diaponeurosporenoate. This is a step in the biosynthesis of staphyloxanthin, an orange pigment present in most staphylococci strains.</text>
</comment>
<proteinExistence type="inferred from homology"/>
<name>A0A841AER0_9MICO</name>
<gene>
    <name evidence="11" type="ORF">HD599_000050</name>
</gene>
<evidence type="ECO:0000256" key="1">
    <source>
        <dbReference type="ARBA" id="ARBA00004236"/>
    </source>
</evidence>
<dbReference type="Gene3D" id="3.90.550.10">
    <property type="entry name" value="Spore Coat Polysaccharide Biosynthesis Protein SpsA, Chain A"/>
    <property type="match status" value="1"/>
</dbReference>
<accession>A0A841AER0</accession>
<dbReference type="CDD" id="cd00761">
    <property type="entry name" value="Glyco_tranf_GTA_type"/>
    <property type="match status" value="1"/>
</dbReference>
<dbReference type="Proteomes" id="UP000536685">
    <property type="component" value="Unassembled WGS sequence"/>
</dbReference>
<comment type="pathway">
    <text evidence="7">Carotenoid biosynthesis; staphyloxanthin biosynthesis; staphyloxanthin from farnesyl diphosphate: step 4/5.</text>
</comment>
<comment type="subcellular location">
    <subcellularLocation>
        <location evidence="1">Cell membrane</location>
    </subcellularLocation>
</comment>
<keyword evidence="12" id="KW-1185">Reference proteome</keyword>